<reference evidence="2 3" key="1">
    <citation type="submission" date="2019-02" db="EMBL/GenBank/DDBJ databases">
        <title>Genome sequencing of the rare red list fungi Bondarzewia mesenterica.</title>
        <authorList>
            <person name="Buettner E."/>
            <person name="Kellner H."/>
        </authorList>
    </citation>
    <scope>NUCLEOTIDE SEQUENCE [LARGE SCALE GENOMIC DNA]</scope>
    <source>
        <strain evidence="2 3">DSM 108281</strain>
    </source>
</reference>
<evidence type="ECO:0000256" key="1">
    <source>
        <dbReference type="SAM" id="MobiDB-lite"/>
    </source>
</evidence>
<gene>
    <name evidence="2" type="ORF">EW146_g10023</name>
</gene>
<name>A0A4S4L1M5_9AGAM</name>
<protein>
    <submittedName>
        <fullName evidence="2">Uncharacterized protein</fullName>
    </submittedName>
</protein>
<dbReference type="EMBL" id="SGPL01001070">
    <property type="protein sequence ID" value="THH04987.1"/>
    <property type="molecule type" value="Genomic_DNA"/>
</dbReference>
<evidence type="ECO:0000313" key="2">
    <source>
        <dbReference type="EMBL" id="THH04987.1"/>
    </source>
</evidence>
<dbReference type="AlphaFoldDB" id="A0A4S4L1M5"/>
<evidence type="ECO:0000313" key="3">
    <source>
        <dbReference type="Proteomes" id="UP000310158"/>
    </source>
</evidence>
<accession>A0A4S4L1M5</accession>
<dbReference type="Proteomes" id="UP000310158">
    <property type="component" value="Unassembled WGS sequence"/>
</dbReference>
<comment type="caution">
    <text evidence="2">The sequence shown here is derived from an EMBL/GenBank/DDBJ whole genome shotgun (WGS) entry which is preliminary data.</text>
</comment>
<feature type="region of interest" description="Disordered" evidence="1">
    <location>
        <begin position="52"/>
        <end position="84"/>
    </location>
</feature>
<proteinExistence type="predicted"/>
<keyword evidence="3" id="KW-1185">Reference proteome</keyword>
<organism evidence="2 3">
    <name type="scientific">Bondarzewia mesenterica</name>
    <dbReference type="NCBI Taxonomy" id="1095465"/>
    <lineage>
        <taxon>Eukaryota</taxon>
        <taxon>Fungi</taxon>
        <taxon>Dikarya</taxon>
        <taxon>Basidiomycota</taxon>
        <taxon>Agaricomycotina</taxon>
        <taxon>Agaricomycetes</taxon>
        <taxon>Russulales</taxon>
        <taxon>Bondarzewiaceae</taxon>
        <taxon>Bondarzewia</taxon>
    </lineage>
</organism>
<sequence length="155" mass="16555">MGVLSIFTIASKPAAAMSSGVQKTVVNHTSGDATTSATSATEQHTALSDVSNALATSPTAPPALTATSTNSTTSDAPKSPRVRRFSIPLQRFFSPPHDPHKPTLSHAQEQQKRLRAVESFEVRGKKLSAADRRARESALVVRALIIGPRRHHTPE</sequence>
<feature type="compositionally biased region" description="Low complexity" evidence="1">
    <location>
        <begin position="52"/>
        <end position="74"/>
    </location>
</feature>